<keyword evidence="2" id="KW-1185">Reference proteome</keyword>
<organism evidence="1 2">
    <name type="scientific">Streptomyces silvisoli</name>
    <dbReference type="NCBI Taxonomy" id="3034235"/>
    <lineage>
        <taxon>Bacteria</taxon>
        <taxon>Bacillati</taxon>
        <taxon>Actinomycetota</taxon>
        <taxon>Actinomycetes</taxon>
        <taxon>Kitasatosporales</taxon>
        <taxon>Streptomycetaceae</taxon>
        <taxon>Streptomyces</taxon>
    </lineage>
</organism>
<dbReference type="EMBL" id="JARJBC010000043">
    <property type="protein sequence ID" value="MDF3294325.1"/>
    <property type="molecule type" value="Genomic_DNA"/>
</dbReference>
<sequence>MRDQDAWLCFADESGQVLRPPKARTWSRRGHTPCVSVRASGSGRISLAGVVCRRRGHRTRLIFRTLVHHGRKGERKGFREKDFAALLGAVHQQLGGPIVLVWDCEDGRVPLRAVV</sequence>
<gene>
    <name evidence="1" type="ORF">P3G67_35045</name>
</gene>
<evidence type="ECO:0000313" key="1">
    <source>
        <dbReference type="EMBL" id="MDF3294325.1"/>
    </source>
</evidence>
<dbReference type="Proteomes" id="UP001216579">
    <property type="component" value="Unassembled WGS sequence"/>
</dbReference>
<reference evidence="1 2" key="1">
    <citation type="submission" date="2023-03" db="EMBL/GenBank/DDBJ databases">
        <title>Draft genome sequence of Streptomyces sp. RB6PN23 isolated from peat swamp forest in Thailand.</title>
        <authorList>
            <person name="Klaysubun C."/>
            <person name="Duangmal K."/>
        </authorList>
    </citation>
    <scope>NUCLEOTIDE SEQUENCE [LARGE SCALE GENOMIC DNA]</scope>
    <source>
        <strain evidence="1 2">RB6PN23</strain>
    </source>
</reference>
<evidence type="ECO:0008006" key="3">
    <source>
        <dbReference type="Google" id="ProtNLM"/>
    </source>
</evidence>
<accession>A0ABT5ZXI0</accession>
<protein>
    <recommendedName>
        <fullName evidence="3">Transposase</fullName>
    </recommendedName>
</protein>
<name>A0ABT5ZXI0_9ACTN</name>
<evidence type="ECO:0000313" key="2">
    <source>
        <dbReference type="Proteomes" id="UP001216579"/>
    </source>
</evidence>
<proteinExistence type="predicted"/>
<comment type="caution">
    <text evidence="1">The sequence shown here is derived from an EMBL/GenBank/DDBJ whole genome shotgun (WGS) entry which is preliminary data.</text>
</comment>